<dbReference type="STRING" id="7222.B4K001"/>
<reference evidence="2 3" key="1">
    <citation type="journal article" date="2007" name="Nature">
        <title>Evolution of genes and genomes on the Drosophila phylogeny.</title>
        <authorList>
            <consortium name="Drosophila 12 Genomes Consortium"/>
            <person name="Clark A.G."/>
            <person name="Eisen M.B."/>
            <person name="Smith D.R."/>
            <person name="Bergman C.M."/>
            <person name="Oliver B."/>
            <person name="Markow T.A."/>
            <person name="Kaufman T.C."/>
            <person name="Kellis M."/>
            <person name="Gelbart W."/>
            <person name="Iyer V.N."/>
            <person name="Pollard D.A."/>
            <person name="Sackton T.B."/>
            <person name="Larracuente A.M."/>
            <person name="Singh N.D."/>
            <person name="Abad J.P."/>
            <person name="Abt D.N."/>
            <person name="Adryan B."/>
            <person name="Aguade M."/>
            <person name="Akashi H."/>
            <person name="Anderson W.W."/>
            <person name="Aquadro C.F."/>
            <person name="Ardell D.H."/>
            <person name="Arguello R."/>
            <person name="Artieri C.G."/>
            <person name="Barbash D.A."/>
            <person name="Barker D."/>
            <person name="Barsanti P."/>
            <person name="Batterham P."/>
            <person name="Batzoglou S."/>
            <person name="Begun D."/>
            <person name="Bhutkar A."/>
            <person name="Blanco E."/>
            <person name="Bosak S.A."/>
            <person name="Bradley R.K."/>
            <person name="Brand A.D."/>
            <person name="Brent M.R."/>
            <person name="Brooks A.N."/>
            <person name="Brown R.H."/>
            <person name="Butlin R.K."/>
            <person name="Caggese C."/>
            <person name="Calvi B.R."/>
            <person name="Bernardo de Carvalho A."/>
            <person name="Caspi A."/>
            <person name="Castrezana S."/>
            <person name="Celniker S.E."/>
            <person name="Chang J.L."/>
            <person name="Chapple C."/>
            <person name="Chatterji S."/>
            <person name="Chinwalla A."/>
            <person name="Civetta A."/>
            <person name="Clifton S.W."/>
            <person name="Comeron J.M."/>
            <person name="Costello J.C."/>
            <person name="Coyne J.A."/>
            <person name="Daub J."/>
            <person name="David R.G."/>
            <person name="Delcher A.L."/>
            <person name="Delehaunty K."/>
            <person name="Do C.B."/>
            <person name="Ebling H."/>
            <person name="Edwards K."/>
            <person name="Eickbush T."/>
            <person name="Evans J.D."/>
            <person name="Filipski A."/>
            <person name="Findeiss S."/>
            <person name="Freyhult E."/>
            <person name="Fulton L."/>
            <person name="Fulton R."/>
            <person name="Garcia A.C."/>
            <person name="Gardiner A."/>
            <person name="Garfield D.A."/>
            <person name="Garvin B.E."/>
            <person name="Gibson G."/>
            <person name="Gilbert D."/>
            <person name="Gnerre S."/>
            <person name="Godfrey J."/>
            <person name="Good R."/>
            <person name="Gotea V."/>
            <person name="Gravely B."/>
            <person name="Greenberg A.J."/>
            <person name="Griffiths-Jones S."/>
            <person name="Gross S."/>
            <person name="Guigo R."/>
            <person name="Gustafson E.A."/>
            <person name="Haerty W."/>
            <person name="Hahn M.W."/>
            <person name="Halligan D.L."/>
            <person name="Halpern A.L."/>
            <person name="Halter G.M."/>
            <person name="Han M.V."/>
            <person name="Heger A."/>
            <person name="Hillier L."/>
            <person name="Hinrichs A.S."/>
            <person name="Holmes I."/>
            <person name="Hoskins R.A."/>
            <person name="Hubisz M.J."/>
            <person name="Hultmark D."/>
            <person name="Huntley M.A."/>
            <person name="Jaffe D.B."/>
            <person name="Jagadeeshan S."/>
            <person name="Jeck W.R."/>
            <person name="Johnson J."/>
            <person name="Jones C.D."/>
            <person name="Jordan W.C."/>
            <person name="Karpen G.H."/>
            <person name="Kataoka E."/>
            <person name="Keightley P.D."/>
            <person name="Kheradpour P."/>
            <person name="Kirkness E.F."/>
            <person name="Koerich L.B."/>
            <person name="Kristiansen K."/>
            <person name="Kudrna D."/>
            <person name="Kulathinal R.J."/>
            <person name="Kumar S."/>
            <person name="Kwok R."/>
            <person name="Lander E."/>
            <person name="Langley C.H."/>
            <person name="Lapoint R."/>
            <person name="Lazzaro B.P."/>
            <person name="Lee S.J."/>
            <person name="Levesque L."/>
            <person name="Li R."/>
            <person name="Lin C.F."/>
            <person name="Lin M.F."/>
            <person name="Lindblad-Toh K."/>
            <person name="Llopart A."/>
            <person name="Long M."/>
            <person name="Low L."/>
            <person name="Lozovsky E."/>
            <person name="Lu J."/>
            <person name="Luo M."/>
            <person name="Machado C.A."/>
            <person name="Makalowski W."/>
            <person name="Marzo M."/>
            <person name="Matsuda M."/>
            <person name="Matzkin L."/>
            <person name="McAllister B."/>
            <person name="McBride C.S."/>
            <person name="McKernan B."/>
            <person name="McKernan K."/>
            <person name="Mendez-Lago M."/>
            <person name="Minx P."/>
            <person name="Mollenhauer M.U."/>
            <person name="Montooth K."/>
            <person name="Mount S.M."/>
            <person name="Mu X."/>
            <person name="Myers E."/>
            <person name="Negre B."/>
            <person name="Newfeld S."/>
            <person name="Nielsen R."/>
            <person name="Noor M.A."/>
            <person name="O'Grady P."/>
            <person name="Pachter L."/>
            <person name="Papaceit M."/>
            <person name="Parisi M.J."/>
            <person name="Parisi M."/>
            <person name="Parts L."/>
            <person name="Pedersen J.S."/>
            <person name="Pesole G."/>
            <person name="Phillippy A.M."/>
            <person name="Ponting C.P."/>
            <person name="Pop M."/>
            <person name="Porcelli D."/>
            <person name="Powell J.R."/>
            <person name="Prohaska S."/>
            <person name="Pruitt K."/>
            <person name="Puig M."/>
            <person name="Quesneville H."/>
            <person name="Ram K.R."/>
            <person name="Rand D."/>
            <person name="Rasmussen M.D."/>
            <person name="Reed L.K."/>
            <person name="Reenan R."/>
            <person name="Reily A."/>
            <person name="Remington K.A."/>
            <person name="Rieger T.T."/>
            <person name="Ritchie M.G."/>
            <person name="Robin C."/>
            <person name="Rogers Y.H."/>
            <person name="Rohde C."/>
            <person name="Rozas J."/>
            <person name="Rubenfield M.J."/>
            <person name="Ruiz A."/>
            <person name="Russo S."/>
            <person name="Salzberg S.L."/>
            <person name="Sanchez-Gracia A."/>
            <person name="Saranga D.J."/>
            <person name="Sato H."/>
            <person name="Schaeffer S.W."/>
            <person name="Schatz M.C."/>
            <person name="Schlenke T."/>
            <person name="Schwartz R."/>
            <person name="Segarra C."/>
            <person name="Singh R.S."/>
            <person name="Sirot L."/>
            <person name="Sirota M."/>
            <person name="Sisneros N.B."/>
            <person name="Smith C.D."/>
            <person name="Smith T.F."/>
            <person name="Spieth J."/>
            <person name="Stage D.E."/>
            <person name="Stark A."/>
            <person name="Stephan W."/>
            <person name="Strausberg R.L."/>
            <person name="Strempel S."/>
            <person name="Sturgill D."/>
            <person name="Sutton G."/>
            <person name="Sutton G.G."/>
            <person name="Tao W."/>
            <person name="Teichmann S."/>
            <person name="Tobari Y.N."/>
            <person name="Tomimura Y."/>
            <person name="Tsolas J.M."/>
            <person name="Valente V.L."/>
            <person name="Venter E."/>
            <person name="Venter J.C."/>
            <person name="Vicario S."/>
            <person name="Vieira F.G."/>
            <person name="Vilella A.J."/>
            <person name="Villasante A."/>
            <person name="Walenz B."/>
            <person name="Wang J."/>
            <person name="Wasserman M."/>
            <person name="Watts T."/>
            <person name="Wilson D."/>
            <person name="Wilson R.K."/>
            <person name="Wing R.A."/>
            <person name="Wolfner M.F."/>
            <person name="Wong A."/>
            <person name="Wong G.K."/>
            <person name="Wu C.I."/>
            <person name="Wu G."/>
            <person name="Yamamoto D."/>
            <person name="Yang H.P."/>
            <person name="Yang S.P."/>
            <person name="Yorke J.A."/>
            <person name="Yoshida K."/>
            <person name="Zdobnov E."/>
            <person name="Zhang P."/>
            <person name="Zhang Y."/>
            <person name="Zimin A.V."/>
            <person name="Baldwin J."/>
            <person name="Abdouelleil A."/>
            <person name="Abdulkadir J."/>
            <person name="Abebe A."/>
            <person name="Abera B."/>
            <person name="Abreu J."/>
            <person name="Acer S.C."/>
            <person name="Aftuck L."/>
            <person name="Alexander A."/>
            <person name="An P."/>
            <person name="Anderson E."/>
            <person name="Anderson S."/>
            <person name="Arachi H."/>
            <person name="Azer M."/>
            <person name="Bachantsang P."/>
            <person name="Barry A."/>
            <person name="Bayul T."/>
            <person name="Berlin A."/>
            <person name="Bessette D."/>
            <person name="Bloom T."/>
            <person name="Blye J."/>
            <person name="Boguslavskiy L."/>
            <person name="Bonnet C."/>
            <person name="Boukhgalter B."/>
            <person name="Bourzgui I."/>
            <person name="Brown A."/>
            <person name="Cahill P."/>
            <person name="Channer S."/>
            <person name="Cheshatsang Y."/>
            <person name="Chuda L."/>
            <person name="Citroen M."/>
            <person name="Collymore A."/>
            <person name="Cooke P."/>
            <person name="Costello M."/>
            <person name="D'Aco K."/>
            <person name="Daza R."/>
            <person name="De Haan G."/>
            <person name="DeGray S."/>
            <person name="DeMaso C."/>
            <person name="Dhargay N."/>
            <person name="Dooley K."/>
            <person name="Dooley E."/>
            <person name="Doricent M."/>
            <person name="Dorje P."/>
            <person name="Dorjee K."/>
            <person name="Dupes A."/>
            <person name="Elong R."/>
            <person name="Falk J."/>
            <person name="Farina A."/>
            <person name="Faro S."/>
            <person name="Ferguson D."/>
            <person name="Fisher S."/>
            <person name="Foley C.D."/>
            <person name="Franke A."/>
            <person name="Friedrich D."/>
            <person name="Gadbois L."/>
            <person name="Gearin G."/>
            <person name="Gearin C.R."/>
            <person name="Giannoukos G."/>
            <person name="Goode T."/>
            <person name="Graham J."/>
            <person name="Grandbois E."/>
            <person name="Grewal S."/>
            <person name="Gyaltsen K."/>
            <person name="Hafez N."/>
            <person name="Hagos B."/>
            <person name="Hall J."/>
            <person name="Henson C."/>
            <person name="Hollinger A."/>
            <person name="Honan T."/>
            <person name="Huard M.D."/>
            <person name="Hughes L."/>
            <person name="Hurhula B."/>
            <person name="Husby M.E."/>
            <person name="Kamat A."/>
            <person name="Kanga B."/>
            <person name="Kashin S."/>
            <person name="Khazanovich D."/>
            <person name="Kisner P."/>
            <person name="Lance K."/>
            <person name="Lara M."/>
            <person name="Lee W."/>
            <person name="Lennon N."/>
            <person name="Letendre F."/>
            <person name="LeVine R."/>
            <person name="Lipovsky A."/>
            <person name="Liu X."/>
            <person name="Liu J."/>
            <person name="Liu S."/>
            <person name="Lokyitsang T."/>
            <person name="Lokyitsang Y."/>
            <person name="Lubonja R."/>
            <person name="Lui A."/>
            <person name="MacDonald P."/>
            <person name="Magnisalis V."/>
            <person name="Maru K."/>
            <person name="Matthews C."/>
            <person name="McCusker W."/>
            <person name="McDonough S."/>
            <person name="Mehta T."/>
            <person name="Meldrim J."/>
            <person name="Meneus L."/>
            <person name="Mihai O."/>
            <person name="Mihalev A."/>
            <person name="Mihova T."/>
            <person name="Mittelman R."/>
            <person name="Mlenga V."/>
            <person name="Montmayeur A."/>
            <person name="Mulrain L."/>
            <person name="Navidi A."/>
            <person name="Naylor J."/>
            <person name="Negash T."/>
            <person name="Nguyen T."/>
            <person name="Nguyen N."/>
            <person name="Nicol R."/>
            <person name="Norbu C."/>
            <person name="Norbu N."/>
            <person name="Novod N."/>
            <person name="O'Neill B."/>
            <person name="Osman S."/>
            <person name="Markiewicz E."/>
            <person name="Oyono O.L."/>
            <person name="Patti C."/>
            <person name="Phunkhang P."/>
            <person name="Pierre F."/>
            <person name="Priest M."/>
            <person name="Raghuraman S."/>
            <person name="Rege F."/>
            <person name="Reyes R."/>
            <person name="Rise C."/>
            <person name="Rogov P."/>
            <person name="Ross K."/>
            <person name="Ryan E."/>
            <person name="Settipalli S."/>
            <person name="Shea T."/>
            <person name="Sherpa N."/>
            <person name="Shi L."/>
            <person name="Shih D."/>
            <person name="Sparrow T."/>
            <person name="Spaulding J."/>
            <person name="Stalker J."/>
            <person name="Stange-Thomann N."/>
            <person name="Stavropoulos S."/>
            <person name="Stone C."/>
            <person name="Strader C."/>
            <person name="Tesfaye S."/>
            <person name="Thomson T."/>
            <person name="Thoulutsang Y."/>
            <person name="Thoulutsang D."/>
            <person name="Topham K."/>
            <person name="Topping I."/>
            <person name="Tsamla T."/>
            <person name="Vassiliev H."/>
            <person name="Vo A."/>
            <person name="Wangchuk T."/>
            <person name="Wangdi T."/>
            <person name="Weiand M."/>
            <person name="Wilkinson J."/>
            <person name="Wilson A."/>
            <person name="Yadav S."/>
            <person name="Young G."/>
            <person name="Yu Q."/>
            <person name="Zembek L."/>
            <person name="Zhong D."/>
            <person name="Zimmer A."/>
            <person name="Zwirko Z."/>
            <person name="Jaffe D.B."/>
            <person name="Alvarez P."/>
            <person name="Brockman W."/>
            <person name="Butler J."/>
            <person name="Chin C."/>
            <person name="Gnerre S."/>
            <person name="Grabherr M."/>
            <person name="Kleber M."/>
            <person name="Mauceli E."/>
            <person name="MacCallum I."/>
        </authorList>
    </citation>
    <scope>NUCLEOTIDE SEQUENCE [LARGE SCALE GENOMIC DNA]</scope>
    <source>
        <strain evidence="3">Tucson 15287-2541.00</strain>
    </source>
</reference>
<dbReference type="eggNOG" id="ENOG502QRR7">
    <property type="taxonomic scope" value="Eukaryota"/>
</dbReference>
<gene>
    <name evidence="2" type="primary">Dgri\GH23319</name>
    <name evidence="2" type="ORF">Dgri_GH23319</name>
</gene>
<proteinExistence type="predicted"/>
<evidence type="ECO:0000313" key="2">
    <source>
        <dbReference type="EMBL" id="EDV98683.1"/>
    </source>
</evidence>
<keyword evidence="3" id="KW-1185">Reference proteome</keyword>
<evidence type="ECO:0000256" key="1">
    <source>
        <dbReference type="SAM" id="MobiDB-lite"/>
    </source>
</evidence>
<feature type="region of interest" description="Disordered" evidence="1">
    <location>
        <begin position="1"/>
        <end position="22"/>
    </location>
</feature>
<dbReference type="HOGENOM" id="CLU_001818_0_0_1"/>
<dbReference type="OrthoDB" id="7762739at2759"/>
<dbReference type="InParanoid" id="B4K001"/>
<feature type="region of interest" description="Disordered" evidence="1">
    <location>
        <begin position="1427"/>
        <end position="1448"/>
    </location>
</feature>
<evidence type="ECO:0000313" key="3">
    <source>
        <dbReference type="Proteomes" id="UP000001070"/>
    </source>
</evidence>
<accession>B4K001</accession>
<dbReference type="Proteomes" id="UP000001070">
    <property type="component" value="Unassembled WGS sequence"/>
</dbReference>
<name>B4K001_DROGR</name>
<sequence>MNRKSRSSLKKVSTQAEEETNPAISIKRRISFSGKKFIREFVATEKARDYDHSYEISDNTNGSDSSDQAHGTVAASVLQSTAHISLTIDEMDKENAPLAIAAGDASGSLHDQYSMNDCTLKFQTSINVTLLPDELKGNRNRTESSTALMELTSSDSLSLYEVERDKLRENSMYNKRVLEKTIDLLPPKMVFSELMPKQMELENVQKTTVMSMDVSCVTTKEKELEQKTVMFESHDITCDFEDIDDSTLSSPLIPLDVISENGISKKLNYRELNDALNSGRLKVYANGPRTPATDRTAKQRSFWHDPEQQPMDEDVPQIETIKRRGTLNFNDSMIVSPVPQKTESKPMAKTDQSVKRNYRFSQADELMLDNTNFLVHAKMGDETQSQSTSKCSSRREMTCDNTAMELDDLDKHEAAVAAALASVKYRKSLHCLEGMEGDDFLSPPKDAIDTQTDQKCSRNNIIGEDANKALQDEQRSRPRQTLHMVEPIEEISSPAAPREPQYNKQRTTMHMAEPITVDIVKPQIESKDQQQAISAPKLNSKARRETLHLAEAMDEDIEEPRQEYQLKQVTASVEYSCSRRRQTLHSVESMDESLCADNNLPTAAAVAALIKPNRNQYRQTMHLAEVIQEENIIGPQHELKPLQQYSRRRQTLVLADPIEDDISCAQKDSMPAGVPIESHPNKRRQTMHMAETIEEDDIIPPQQLMSISETSGRGPQKTKRRQTLRIAECIEEDIVKQHTELKSQTVAPRKRRQTLHLAESIEEDTFCAQKEVGSMSKAVSPNFQIYESVDEDALKPQQELKSKSAVPKLEQQYNRRRQTLHLADPIEEDAFCAQKEVSSMSKTANQKFQMDESVDEEVLKPQQKLQSKSAVPSLEQQYNKRRQKLHLADPIEEDAFCAQKEVSSVSAAVCPNFQMDESVDEEVLKPQQKLQSKSAVPSLEQQYNRRRQTLHMADPIEEDSLCEQNNLRAPVAPIKSRMQLQSQTAVQSVEKQSNRQRQAVLISEDIICRNEDSNLRAKHQLKSRQTLHKAESMEVVICDAAKSLRLEGASADQLDPVQMEESMEEYISCVPRHTVHKVEPMVEEMPTARRTEQRSSRPRVTQLLSESMGIQLLSQSSGEDVEKACAESPSDSTEWLAQMRNKARQTLTEDKSASPIEGKANALKLKHSKSIMETPKMNKEQQLLRHNYFPITPGRSMIEYEDLEEECKSDSRTPTPPAAAAARSTYQAVDKDLDMDTSNYDTPIRAADKKTTSFNIKRLPTHLTPNLPQSKKRNTQSIQLEDRNNINQNSPWCEPEQLDGTVQMVRAQMTQQTRSHFETGITNLLADGKHAICYDDNPIIISDVSNHFMAQRELAKRSVEQPNDASGDSRNSNELNFKSYATAHREFINLSGDTVIFAAAELPDDGEANDCEIEKTQLSLVSTLLDEENDDEDRADQSNSIELESDGEVEAEPEACLEQLNPPAVAGAVDACKKCKHCRRSVDLGRNSLGDSFELPDWRELNVEFERLERLRKRKRLSDVHRYWELKKLERYSHSGDETANHINETSNAISDTTNRLNLPQMLEMFNTKWQEYKKIICKPNRVETFVKRLEASMRAQLPNWIFDYKLQNQHKYIFSHRKITTFRIVVSYKPLDSLETEICVDSIQLDTVTLVPKALWSTYEHLMDFQLRLKLPLNLDNLLDGNDVEAFVLFLQHIDSICMEIRGICNSMHTVLIAAQARLIREPNRTVVRKTVRRLIKEEDEAYMRVEKAHFCIEIGNVREMSFKDILEPPIYHFDENIQFLPKGIAFLEAFIHNPEQYLKRNVDN</sequence>
<organism evidence="3">
    <name type="scientific">Drosophila grimshawi</name>
    <name type="common">Hawaiian fruit fly</name>
    <name type="synonym">Idiomyia grimshawi</name>
    <dbReference type="NCBI Taxonomy" id="7222"/>
    <lineage>
        <taxon>Eukaryota</taxon>
        <taxon>Metazoa</taxon>
        <taxon>Ecdysozoa</taxon>
        <taxon>Arthropoda</taxon>
        <taxon>Hexapoda</taxon>
        <taxon>Insecta</taxon>
        <taxon>Pterygota</taxon>
        <taxon>Neoptera</taxon>
        <taxon>Endopterygota</taxon>
        <taxon>Diptera</taxon>
        <taxon>Brachycera</taxon>
        <taxon>Muscomorpha</taxon>
        <taxon>Ephydroidea</taxon>
        <taxon>Drosophilidae</taxon>
        <taxon>Drosophila</taxon>
        <taxon>Hawaiian Drosophila</taxon>
    </lineage>
</organism>
<dbReference type="OMA" id="QNLPMGN"/>
<dbReference type="EMBL" id="CH916383">
    <property type="protein sequence ID" value="EDV98683.1"/>
    <property type="molecule type" value="Genomic_DNA"/>
</dbReference>
<dbReference type="PhylomeDB" id="B4K001"/>
<protein>
    <submittedName>
        <fullName evidence="2">GH23319</fullName>
    </submittedName>
</protein>
<dbReference type="FunCoup" id="B4K001">
    <property type="interactions" value="38"/>
</dbReference>